<dbReference type="Proteomes" id="UP000321685">
    <property type="component" value="Unassembled WGS sequence"/>
</dbReference>
<sequence length="122" mass="13773">MIRSQTPSSPLLVRNDRAPTGSVQSIVDAALCRLKEECQRVETSGVVDGTDRAARADRLAELHTRRARWWRVLWRHEATRRRSVYLDAVAGAEWHEWEQAAYWRRSASGWNAAAEGSTEAGA</sequence>
<evidence type="ECO:0000313" key="2">
    <source>
        <dbReference type="Proteomes" id="UP000321685"/>
    </source>
</evidence>
<reference evidence="1 2" key="1">
    <citation type="submission" date="2019-07" db="EMBL/GenBank/DDBJ databases">
        <title>Whole genome shotgun sequence of Pseudonocardia sulfidoxydans NBRC 16205.</title>
        <authorList>
            <person name="Hosoyama A."/>
            <person name="Uohara A."/>
            <person name="Ohji S."/>
            <person name="Ichikawa N."/>
        </authorList>
    </citation>
    <scope>NUCLEOTIDE SEQUENCE [LARGE SCALE GENOMIC DNA]</scope>
    <source>
        <strain evidence="1 2">NBRC 16205</strain>
    </source>
</reference>
<proteinExistence type="predicted"/>
<evidence type="ECO:0000313" key="1">
    <source>
        <dbReference type="EMBL" id="GEL26071.1"/>
    </source>
</evidence>
<comment type="caution">
    <text evidence="1">The sequence shown here is derived from an EMBL/GenBank/DDBJ whole genome shotgun (WGS) entry which is preliminary data.</text>
</comment>
<accession>A0A511DMN6</accession>
<organism evidence="1 2">
    <name type="scientific">Pseudonocardia sulfidoxydans NBRC 16205</name>
    <dbReference type="NCBI Taxonomy" id="1223511"/>
    <lineage>
        <taxon>Bacteria</taxon>
        <taxon>Bacillati</taxon>
        <taxon>Actinomycetota</taxon>
        <taxon>Actinomycetes</taxon>
        <taxon>Pseudonocardiales</taxon>
        <taxon>Pseudonocardiaceae</taxon>
        <taxon>Pseudonocardia</taxon>
    </lineage>
</organism>
<name>A0A511DMN6_9PSEU</name>
<dbReference type="EMBL" id="BJVJ01000073">
    <property type="protein sequence ID" value="GEL26071.1"/>
    <property type="molecule type" value="Genomic_DNA"/>
</dbReference>
<keyword evidence="2" id="KW-1185">Reference proteome</keyword>
<dbReference type="AlphaFoldDB" id="A0A511DMN6"/>
<gene>
    <name evidence="1" type="ORF">PSU4_50250</name>
</gene>
<protein>
    <submittedName>
        <fullName evidence="1">Uncharacterized protein</fullName>
    </submittedName>
</protein>